<dbReference type="RefSeq" id="WP_086865202.1">
    <property type="nucleotide sequence ID" value="NZ_JADBEG010000001.1"/>
</dbReference>
<dbReference type="InterPro" id="IPR036736">
    <property type="entry name" value="ACP-like_sf"/>
</dbReference>
<feature type="domain" description="Carrier" evidence="1">
    <location>
        <begin position="3"/>
        <end position="80"/>
    </location>
</feature>
<dbReference type="Proteomes" id="UP000631670">
    <property type="component" value="Unassembled WGS sequence"/>
</dbReference>
<evidence type="ECO:0000313" key="2">
    <source>
        <dbReference type="EMBL" id="MBE1501822.1"/>
    </source>
</evidence>
<gene>
    <name evidence="2" type="ORF">H4696_008922</name>
</gene>
<dbReference type="Pfam" id="PF00550">
    <property type="entry name" value="PP-binding"/>
    <property type="match status" value="1"/>
</dbReference>
<dbReference type="PROSITE" id="PS50075">
    <property type="entry name" value="CARRIER"/>
    <property type="match status" value="1"/>
</dbReference>
<dbReference type="Gene3D" id="1.10.1200.10">
    <property type="entry name" value="ACP-like"/>
    <property type="match status" value="1"/>
</dbReference>
<sequence>MPELTLEDHSRIKKIVCGVLEVDPDGLTDTDGFEDHGIDSVKAIEIITILEDELDITIDLAELERITNLERVYEIVATAR</sequence>
<reference evidence="2 3" key="1">
    <citation type="submission" date="2020-10" db="EMBL/GenBank/DDBJ databases">
        <title>Sequencing the genomes of 1000 actinobacteria strains.</title>
        <authorList>
            <person name="Klenk H.-P."/>
        </authorList>
    </citation>
    <scope>NUCLEOTIDE SEQUENCE [LARGE SCALE GENOMIC DNA]</scope>
    <source>
        <strain evidence="2 3">DSM 44653</strain>
    </source>
</reference>
<evidence type="ECO:0000259" key="1">
    <source>
        <dbReference type="PROSITE" id="PS50075"/>
    </source>
</evidence>
<dbReference type="SUPFAM" id="SSF47336">
    <property type="entry name" value="ACP-like"/>
    <property type="match status" value="1"/>
</dbReference>
<comment type="caution">
    <text evidence="2">The sequence shown here is derived from an EMBL/GenBank/DDBJ whole genome shotgun (WGS) entry which is preliminary data.</text>
</comment>
<evidence type="ECO:0000313" key="3">
    <source>
        <dbReference type="Proteomes" id="UP000631670"/>
    </source>
</evidence>
<dbReference type="InterPro" id="IPR009081">
    <property type="entry name" value="PP-bd_ACP"/>
</dbReference>
<protein>
    <submittedName>
        <fullName evidence="2">Acyl carrier protein</fullName>
    </submittedName>
</protein>
<accession>A0ABR9IF70</accession>
<keyword evidence="3" id="KW-1185">Reference proteome</keyword>
<proteinExistence type="predicted"/>
<name>A0ABR9IF70_9PSEU</name>
<dbReference type="EMBL" id="JADBEG010000001">
    <property type="protein sequence ID" value="MBE1501822.1"/>
    <property type="molecule type" value="Genomic_DNA"/>
</dbReference>
<organism evidence="2 3">
    <name type="scientific">Amycolatopsis lexingtonensis</name>
    <dbReference type="NCBI Taxonomy" id="218822"/>
    <lineage>
        <taxon>Bacteria</taxon>
        <taxon>Bacillati</taxon>
        <taxon>Actinomycetota</taxon>
        <taxon>Actinomycetes</taxon>
        <taxon>Pseudonocardiales</taxon>
        <taxon>Pseudonocardiaceae</taxon>
        <taxon>Amycolatopsis</taxon>
    </lineage>
</organism>